<dbReference type="Proteomes" id="UP000270219">
    <property type="component" value="Unassembled WGS sequence"/>
</dbReference>
<gene>
    <name evidence="1" type="ORF">D8M04_11950</name>
</gene>
<organism evidence="1 2">
    <name type="scientific">Oceanobacillus piezotolerans</name>
    <dbReference type="NCBI Taxonomy" id="2448030"/>
    <lineage>
        <taxon>Bacteria</taxon>
        <taxon>Bacillati</taxon>
        <taxon>Bacillota</taxon>
        <taxon>Bacilli</taxon>
        <taxon>Bacillales</taxon>
        <taxon>Bacillaceae</taxon>
        <taxon>Oceanobacillus</taxon>
    </lineage>
</organism>
<dbReference type="Pfam" id="PF04134">
    <property type="entry name" value="DCC1-like"/>
    <property type="match status" value="1"/>
</dbReference>
<dbReference type="EMBL" id="RCHR01000004">
    <property type="protein sequence ID" value="RLL43630.1"/>
    <property type="molecule type" value="Genomic_DNA"/>
</dbReference>
<dbReference type="RefSeq" id="WP_121523271.1">
    <property type="nucleotide sequence ID" value="NZ_RCHR01000004.1"/>
</dbReference>
<proteinExistence type="predicted"/>
<evidence type="ECO:0000313" key="1">
    <source>
        <dbReference type="EMBL" id="RLL43630.1"/>
    </source>
</evidence>
<keyword evidence="2" id="KW-1185">Reference proteome</keyword>
<dbReference type="PANTHER" id="PTHR33639:SF2">
    <property type="entry name" value="DUF393 DOMAIN-CONTAINING PROTEIN"/>
    <property type="match status" value="1"/>
</dbReference>
<sequence>MPVLIYDGECNMCSSFIRFVVKINRNPELNITDFHSNWTKENVTLDPNVDSMIFITRDEQYIYSNAVIHLLVTANPRFSALLLLKLIPRSVRDTFYKFVARNRRKVFQNKTCPMPSKKAREMFLS</sequence>
<dbReference type="GO" id="GO:0015035">
    <property type="term" value="F:protein-disulfide reductase activity"/>
    <property type="evidence" value="ECO:0007669"/>
    <property type="project" value="InterPro"/>
</dbReference>
<evidence type="ECO:0000313" key="2">
    <source>
        <dbReference type="Proteomes" id="UP000270219"/>
    </source>
</evidence>
<reference evidence="1 2" key="1">
    <citation type="submission" date="2018-10" db="EMBL/GenBank/DDBJ databases">
        <title>Oceanobacillus sp. YLB-02 draft genome.</title>
        <authorList>
            <person name="Yu L."/>
        </authorList>
    </citation>
    <scope>NUCLEOTIDE SEQUENCE [LARGE SCALE GENOMIC DNA]</scope>
    <source>
        <strain evidence="1 2">YLB-02</strain>
    </source>
</reference>
<name>A0A498D9M6_9BACI</name>
<dbReference type="InterPro" id="IPR052927">
    <property type="entry name" value="DCC_oxidoreductase"/>
</dbReference>
<comment type="caution">
    <text evidence="1">The sequence shown here is derived from an EMBL/GenBank/DDBJ whole genome shotgun (WGS) entry which is preliminary data.</text>
</comment>
<dbReference type="PANTHER" id="PTHR33639">
    <property type="entry name" value="THIOL-DISULFIDE OXIDOREDUCTASE DCC"/>
    <property type="match status" value="1"/>
</dbReference>
<protein>
    <submittedName>
        <fullName evidence="1">DUF393 domain-containing protein</fullName>
    </submittedName>
</protein>
<accession>A0A498D9M6</accession>
<dbReference type="AlphaFoldDB" id="A0A498D9M6"/>
<dbReference type="OrthoDB" id="9785438at2"/>
<dbReference type="InterPro" id="IPR007263">
    <property type="entry name" value="DCC1-like"/>
</dbReference>